<keyword evidence="4" id="KW-0326">Glycosidase</keyword>
<dbReference type="RefSeq" id="WP_235188613.1">
    <property type="nucleotide sequence ID" value="NZ_ARZY01000028.1"/>
</dbReference>
<feature type="domain" description="GH16" evidence="7">
    <location>
        <begin position="24"/>
        <end position="288"/>
    </location>
</feature>
<evidence type="ECO:0000256" key="3">
    <source>
        <dbReference type="ARBA" id="ARBA00022801"/>
    </source>
</evidence>
<accession>W7QMN9</accession>
<feature type="chain" id="PRO_5004898204" evidence="6">
    <location>
        <begin position="29"/>
        <end position="288"/>
    </location>
</feature>
<dbReference type="PIRSF" id="PIRSF001097">
    <property type="entry name" value="Agarase"/>
    <property type="match status" value="1"/>
</dbReference>
<keyword evidence="3 8" id="KW-0378">Hydrolase</keyword>
<dbReference type="InterPro" id="IPR000757">
    <property type="entry name" value="Beta-glucanase-like"/>
</dbReference>
<protein>
    <submittedName>
        <fullName evidence="8">Glycoside hydrolase</fullName>
    </submittedName>
</protein>
<dbReference type="PANTHER" id="PTHR10963:SF55">
    <property type="entry name" value="GLYCOSIDE HYDROLASE FAMILY 16 PROTEIN"/>
    <property type="match status" value="1"/>
</dbReference>
<dbReference type="GO" id="GO:0033916">
    <property type="term" value="F:beta-agarase activity"/>
    <property type="evidence" value="ECO:0007669"/>
    <property type="project" value="InterPro"/>
</dbReference>
<evidence type="ECO:0000259" key="7">
    <source>
        <dbReference type="PROSITE" id="PS51762"/>
    </source>
</evidence>
<dbReference type="AlphaFoldDB" id="W7QMN9"/>
<dbReference type="eggNOG" id="COG2273">
    <property type="taxonomic scope" value="Bacteria"/>
</dbReference>
<dbReference type="EMBL" id="ARZY01000028">
    <property type="protein sequence ID" value="EWH09178.1"/>
    <property type="molecule type" value="Genomic_DNA"/>
</dbReference>
<proteinExistence type="inferred from homology"/>
<dbReference type="InterPro" id="IPR050546">
    <property type="entry name" value="Glycosyl_Hydrlase_16"/>
</dbReference>
<comment type="caution">
    <text evidence="8">The sequence shown here is derived from an EMBL/GenBank/DDBJ whole genome shotgun (WGS) entry which is preliminary data.</text>
</comment>
<dbReference type="PATRIC" id="fig|1328313.3.peg.2842"/>
<dbReference type="SUPFAM" id="SSF49899">
    <property type="entry name" value="Concanavalin A-like lectins/glucanases"/>
    <property type="match status" value="1"/>
</dbReference>
<name>W7QMN9_9ALTE</name>
<evidence type="ECO:0000256" key="1">
    <source>
        <dbReference type="ARBA" id="ARBA00006865"/>
    </source>
</evidence>
<evidence type="ECO:0000256" key="4">
    <source>
        <dbReference type="ARBA" id="ARBA00023295"/>
    </source>
</evidence>
<evidence type="ECO:0000313" key="9">
    <source>
        <dbReference type="Proteomes" id="UP000019276"/>
    </source>
</evidence>
<keyword evidence="2 6" id="KW-0732">Signal</keyword>
<reference evidence="8 9" key="1">
    <citation type="journal article" date="2014" name="Genome Announc.">
        <title>Draft Genome Sequence of the Agar-Degrading Bacterium Catenovulum sp. Strain DS-2, Isolated from Intestines of Haliotis diversicolor.</title>
        <authorList>
            <person name="Shan D."/>
            <person name="Li X."/>
            <person name="Gu Z."/>
            <person name="Wei G."/>
            <person name="Gao Z."/>
            <person name="Shao Z."/>
        </authorList>
    </citation>
    <scope>NUCLEOTIDE SEQUENCE [LARGE SCALE GENOMIC DNA]</scope>
    <source>
        <strain evidence="8 9">DS-2</strain>
    </source>
</reference>
<organism evidence="8 9">
    <name type="scientific">Catenovulum agarivorans DS-2</name>
    <dbReference type="NCBI Taxonomy" id="1328313"/>
    <lineage>
        <taxon>Bacteria</taxon>
        <taxon>Pseudomonadati</taxon>
        <taxon>Pseudomonadota</taxon>
        <taxon>Gammaproteobacteria</taxon>
        <taxon>Alteromonadales</taxon>
        <taxon>Alteromonadaceae</taxon>
        <taxon>Catenovulum</taxon>
    </lineage>
</organism>
<feature type="active site" description="Proton donor" evidence="5">
    <location>
        <position position="164"/>
    </location>
</feature>
<evidence type="ECO:0000256" key="2">
    <source>
        <dbReference type="ARBA" id="ARBA00022729"/>
    </source>
</evidence>
<evidence type="ECO:0000256" key="5">
    <source>
        <dbReference type="PIRSR" id="PIRSR001097-50"/>
    </source>
</evidence>
<dbReference type="PROSITE" id="PS51762">
    <property type="entry name" value="GH16_2"/>
    <property type="match status" value="1"/>
</dbReference>
<dbReference type="Gene3D" id="2.60.120.200">
    <property type="match status" value="1"/>
</dbReference>
<dbReference type="Proteomes" id="UP000019276">
    <property type="component" value="Unassembled WGS sequence"/>
</dbReference>
<feature type="active site" description="Nucleophile" evidence="5">
    <location>
        <position position="159"/>
    </location>
</feature>
<dbReference type="InterPro" id="IPR016287">
    <property type="entry name" value="Beta_agarase"/>
</dbReference>
<dbReference type="GO" id="GO:0005975">
    <property type="term" value="P:carbohydrate metabolic process"/>
    <property type="evidence" value="ECO:0007669"/>
    <property type="project" value="InterPro"/>
</dbReference>
<dbReference type="STRING" id="1328313.DS2_13934"/>
<dbReference type="PANTHER" id="PTHR10963">
    <property type="entry name" value="GLYCOSYL HYDROLASE-RELATED"/>
    <property type="match status" value="1"/>
</dbReference>
<dbReference type="Pfam" id="PF00722">
    <property type="entry name" value="Glyco_hydro_16"/>
    <property type="match status" value="1"/>
</dbReference>
<evidence type="ECO:0000313" key="8">
    <source>
        <dbReference type="EMBL" id="EWH09178.1"/>
    </source>
</evidence>
<comment type="similarity">
    <text evidence="1">Belongs to the glycosyl hydrolase 16 family.</text>
</comment>
<keyword evidence="9" id="KW-1185">Reference proteome</keyword>
<sequence length="288" mass="33149">MSHTKLFNKLASLAAVGYMSLCSMQASANPTPWLDGTGNWIKNQHNWQFNSAVSDEFNQPGNWQTPDPSKWNRFHPTGWLGNNSFTYNGNFAYTHNGNLVLEARPGNQVGDKHSTGIASSKDRTFKYGYFEVRAKAATNNIASSFWFFNRNPANGEQFEIDVYEHFPYQPWNSHKKFKSNIHHFVWTPEDGNQDQINYYESPVDMPNNGVVTDWHTYGVLREPGGIHFYVDGVNVRTIWKSSVPAASYPGDKEMPVILDILVYDWQTGDNEPAQQRSFYYVDYFRVWN</sequence>
<evidence type="ECO:0000256" key="6">
    <source>
        <dbReference type="SAM" id="SignalP"/>
    </source>
</evidence>
<gene>
    <name evidence="8" type="ORF">DS2_13934</name>
</gene>
<dbReference type="InterPro" id="IPR013320">
    <property type="entry name" value="ConA-like_dom_sf"/>
</dbReference>
<feature type="signal peptide" evidence="6">
    <location>
        <begin position="1"/>
        <end position="28"/>
    </location>
</feature>